<sequence>MPLPAPASVTLAMVLADARLPAGGHAHSAGIEPALQAGLPVSDVPALLRGRVATTTSVDAGTAVVAGHRRRLDPNADLAPVEIAWAARTLSPAMRNAARLQGRGLTRLARRLWPELVLPERVSRPVVLGAIAATAGLLAADLVRLVIYDDLATAAAALLKLEPGDPLDATALVLALCAEADHRVTMLAALTDPADIPAAGAPDAEAWAEAHARSTGRLFRA</sequence>
<evidence type="ECO:0000256" key="2">
    <source>
        <dbReference type="ARBA" id="ARBA00023186"/>
    </source>
</evidence>
<evidence type="ECO:0000313" key="4">
    <source>
        <dbReference type="Proteomes" id="UP000887023"/>
    </source>
</evidence>
<keyword evidence="4" id="KW-1185">Reference proteome</keyword>
<dbReference type="PANTHER" id="PTHR33620">
    <property type="entry name" value="UREASE ACCESSORY PROTEIN F"/>
    <property type="match status" value="1"/>
</dbReference>
<dbReference type="Pfam" id="PF01730">
    <property type="entry name" value="UreF"/>
    <property type="match status" value="1"/>
</dbReference>
<accession>A0ABX8S410</accession>
<proteinExistence type="predicted"/>
<name>A0ABX8S410_9ACTN</name>
<gene>
    <name evidence="3" type="ORF">KV203_11195</name>
</gene>
<reference evidence="3" key="1">
    <citation type="submission" date="2021-07" db="EMBL/GenBank/DDBJ databases">
        <title>Candidatus Kaistella beijingensis sp. nov. isolated from a municipal wastewater treatment plant is involved in sludge foaming.</title>
        <authorList>
            <person name="Song Y."/>
            <person name="Liu S.-J."/>
        </authorList>
    </citation>
    <scope>NUCLEOTIDE SEQUENCE</scope>
    <source>
        <strain evidence="3">DSM 43998</strain>
    </source>
</reference>
<keyword evidence="2" id="KW-0143">Chaperone</keyword>
<evidence type="ECO:0000256" key="1">
    <source>
        <dbReference type="ARBA" id="ARBA00022988"/>
    </source>
</evidence>
<organism evidence="3 4">
    <name type="scientific">Skermania pinensis</name>
    <dbReference type="NCBI Taxonomy" id="39122"/>
    <lineage>
        <taxon>Bacteria</taxon>
        <taxon>Bacillati</taxon>
        <taxon>Actinomycetota</taxon>
        <taxon>Actinomycetes</taxon>
        <taxon>Mycobacteriales</taxon>
        <taxon>Gordoniaceae</taxon>
        <taxon>Skermania</taxon>
    </lineage>
</organism>
<keyword evidence="1" id="KW-0996">Nickel insertion</keyword>
<dbReference type="Gene3D" id="1.10.4190.10">
    <property type="entry name" value="Urease accessory protein UreF"/>
    <property type="match status" value="1"/>
</dbReference>
<dbReference type="RefSeq" id="WP_066470638.1">
    <property type="nucleotide sequence ID" value="NZ_CBCRUZ010000025.1"/>
</dbReference>
<dbReference type="InterPro" id="IPR038277">
    <property type="entry name" value="UreF_sf"/>
</dbReference>
<dbReference type="InterPro" id="IPR002639">
    <property type="entry name" value="UreF"/>
</dbReference>
<dbReference type="EMBL" id="CP079105">
    <property type="protein sequence ID" value="QXQ12539.1"/>
    <property type="molecule type" value="Genomic_DNA"/>
</dbReference>
<dbReference type="PANTHER" id="PTHR33620:SF1">
    <property type="entry name" value="UREASE ACCESSORY PROTEIN F"/>
    <property type="match status" value="1"/>
</dbReference>
<evidence type="ECO:0000313" key="3">
    <source>
        <dbReference type="EMBL" id="QXQ12539.1"/>
    </source>
</evidence>
<dbReference type="Proteomes" id="UP000887023">
    <property type="component" value="Chromosome"/>
</dbReference>
<protein>
    <submittedName>
        <fullName evidence="3">Urease accessory protein</fullName>
    </submittedName>
</protein>